<dbReference type="Pfam" id="PF00293">
    <property type="entry name" value="NUDIX"/>
    <property type="match status" value="1"/>
</dbReference>
<dbReference type="Gene3D" id="3.90.79.10">
    <property type="entry name" value="Nucleoside Triphosphate Pyrophosphohydrolase"/>
    <property type="match status" value="1"/>
</dbReference>
<dbReference type="Pfam" id="PF12535">
    <property type="entry name" value="Nudix_N"/>
    <property type="match status" value="1"/>
</dbReference>
<dbReference type="RefSeq" id="WP_207940236.1">
    <property type="nucleotide sequence ID" value="NZ_CP147251.1"/>
</dbReference>
<dbReference type="InterPro" id="IPR059176">
    <property type="entry name" value="UDP-X_N"/>
</dbReference>
<reference evidence="4 5" key="1">
    <citation type="submission" date="2021-03" db="EMBL/GenBank/DDBJ databases">
        <authorList>
            <person name="Gilmore M.S."/>
            <person name="Schwartzman J."/>
            <person name="Van Tyne D."/>
            <person name="Martin M."/>
            <person name="Earl A.M."/>
            <person name="Manson A.L."/>
            <person name="Straub T."/>
            <person name="Salamzade R."/>
            <person name="Saavedra J."/>
            <person name="Lebreton F."/>
            <person name="Prichula J."/>
            <person name="Schaufler K."/>
            <person name="Gaca A."/>
            <person name="Sgardioli B."/>
            <person name="Wagenaar J."/>
            <person name="Strong T."/>
        </authorList>
    </citation>
    <scope>NUCLEOTIDE SEQUENCE [LARGE SCALE GENOMIC DNA]</scope>
    <source>
        <strain evidence="4 5">DIV2402</strain>
    </source>
</reference>
<sequence length="201" mass="23290">MDYLAIYKRLFAIAEVGLVYGKDAFDQERYTELRQLSLQLIQQLGNEPFEVIEELFAHEIGYQTPKIDVRAFITKQDKVLLVQDTKTKEWSLPGGYGDVGLSPKENIIKEVQEETNLLVTPNKLLAVFDTNLRKDIPQIFQYYKLVFACQVVSNSQAFEKNIETSQMAYFGLNELPSLSKKRTTKEQLIQLFSQHETCYFE</sequence>
<feature type="domain" description="Nudix hydrolase" evidence="3">
    <location>
        <begin position="64"/>
        <end position="192"/>
    </location>
</feature>
<keyword evidence="5" id="KW-1185">Reference proteome</keyword>
<dbReference type="InterPro" id="IPR015797">
    <property type="entry name" value="NUDIX_hydrolase-like_dom_sf"/>
</dbReference>
<dbReference type="PANTHER" id="PTHR43046:SF16">
    <property type="entry name" value="ADP-RIBOSE PYROPHOSPHATASE YJHB-RELATED"/>
    <property type="match status" value="1"/>
</dbReference>
<evidence type="ECO:0000259" key="3">
    <source>
        <dbReference type="PROSITE" id="PS51462"/>
    </source>
</evidence>
<dbReference type="Proteomes" id="UP000664701">
    <property type="component" value="Chromosome"/>
</dbReference>
<dbReference type="PROSITE" id="PS51462">
    <property type="entry name" value="NUDIX"/>
    <property type="match status" value="1"/>
</dbReference>
<evidence type="ECO:0000313" key="4">
    <source>
        <dbReference type="EMBL" id="WYJ77652.1"/>
    </source>
</evidence>
<dbReference type="PANTHER" id="PTHR43046">
    <property type="entry name" value="GDP-MANNOSE MANNOSYL HYDROLASE"/>
    <property type="match status" value="1"/>
</dbReference>
<evidence type="ECO:0000313" key="5">
    <source>
        <dbReference type="Proteomes" id="UP000664701"/>
    </source>
</evidence>
<reference evidence="4 5" key="2">
    <citation type="submission" date="2024-03" db="EMBL/GenBank/DDBJ databases">
        <title>The Genome Sequence of Enterococcus sp. DIV2402.</title>
        <authorList>
            <consortium name="The Broad Institute Genomics Platform"/>
            <consortium name="The Broad Institute Microbial Omics Core"/>
            <consortium name="The Broad Institute Genomic Center for Infectious Diseases"/>
            <person name="Earl A."/>
            <person name="Manson A."/>
            <person name="Gilmore M."/>
            <person name="Schwartman J."/>
            <person name="Shea T."/>
            <person name="Abouelleil A."/>
            <person name="Cao P."/>
            <person name="Chapman S."/>
            <person name="Cusick C."/>
            <person name="Young S."/>
            <person name="Neafsey D."/>
            <person name="Nusbaum C."/>
            <person name="Birren B."/>
        </authorList>
    </citation>
    <scope>NUCLEOTIDE SEQUENCE [LARGE SCALE GENOMIC DNA]</scope>
    <source>
        <strain evidence="4 5">DIV2402</strain>
    </source>
</reference>
<name>A0ABZ2SQ48_9ENTE</name>
<comment type="cofactor">
    <cofactor evidence="1">
        <name>Mg(2+)</name>
        <dbReference type="ChEBI" id="CHEBI:18420"/>
    </cofactor>
</comment>
<organism evidence="4 5">
    <name type="scientific">Candidatus Enterococcus lowellii</name>
    <dbReference type="NCBI Taxonomy" id="2230877"/>
    <lineage>
        <taxon>Bacteria</taxon>
        <taxon>Bacillati</taxon>
        <taxon>Bacillota</taxon>
        <taxon>Bacilli</taxon>
        <taxon>Lactobacillales</taxon>
        <taxon>Enterococcaceae</taxon>
        <taxon>Enterococcus</taxon>
    </lineage>
</organism>
<proteinExistence type="predicted"/>
<evidence type="ECO:0000256" key="2">
    <source>
        <dbReference type="ARBA" id="ARBA00022801"/>
    </source>
</evidence>
<dbReference type="EMBL" id="CP147251">
    <property type="protein sequence ID" value="WYJ77652.1"/>
    <property type="molecule type" value="Genomic_DNA"/>
</dbReference>
<keyword evidence="2" id="KW-0378">Hydrolase</keyword>
<dbReference type="Gene3D" id="6.10.250.1120">
    <property type="match status" value="1"/>
</dbReference>
<accession>A0ABZ2SQ48</accession>
<protein>
    <submittedName>
        <fullName evidence="4">DNA phosphorothioation-dependent restriction protein DptG</fullName>
    </submittedName>
</protein>
<evidence type="ECO:0000256" key="1">
    <source>
        <dbReference type="ARBA" id="ARBA00001946"/>
    </source>
</evidence>
<gene>
    <name evidence="4" type="ORF">DOK78_002290</name>
</gene>
<dbReference type="InterPro" id="IPR000086">
    <property type="entry name" value="NUDIX_hydrolase_dom"/>
</dbReference>
<dbReference type="SUPFAM" id="SSF55811">
    <property type="entry name" value="Nudix"/>
    <property type="match status" value="1"/>
</dbReference>